<proteinExistence type="predicted"/>
<reference evidence="2" key="1">
    <citation type="submission" date="2017-06" db="EMBL/GenBank/DDBJ databases">
        <authorList>
            <person name="Varghese N."/>
            <person name="Submissions S."/>
        </authorList>
    </citation>
    <scope>NUCLEOTIDE SEQUENCE [LARGE SCALE GENOMIC DNA]</scope>
    <source>
        <strain evidence="2">DSM 28041</strain>
    </source>
</reference>
<sequence length="343" mass="39567">MSRAFEELLWYPYQTQLTQEREAYQAYLNQKQLLKHFTRLRTFYGSSWPNEVPYRILLSPLPGPATTFTNSATVASNIVLLDCHPASTDFVSGSTVMFHEMSHSLSMQQRQELQQQMERWYQYSGSPAWRYAYSLMEEGLATAAGEWIYKQQAGQTESGEWYHDDYNDRYAKAIYPQVESYIANGRTIDSVFVRQVVATFDATFPYAATEYVNLFRKALYWTDTDPAAPVLQPFRDAFRSTYTLTSTPILNKDKTLATAKEGVYLPIIIITQEHAATLRYLQKNWPSLSKQRLRPEQDFVLSLTSTTGPLILINVHDRAKLSAAAQYLKKQKVIQPKQPLWVM</sequence>
<dbReference type="AlphaFoldDB" id="A0A238WCI5"/>
<dbReference type="RefSeq" id="WP_089331999.1">
    <property type="nucleotide sequence ID" value="NZ_FZNS01000002.1"/>
</dbReference>
<keyword evidence="2" id="KW-1185">Reference proteome</keyword>
<evidence type="ECO:0000313" key="2">
    <source>
        <dbReference type="Proteomes" id="UP000198310"/>
    </source>
</evidence>
<gene>
    <name evidence="1" type="ORF">SAMN06269173_102390</name>
</gene>
<evidence type="ECO:0000313" key="1">
    <source>
        <dbReference type="EMBL" id="SNR43409.1"/>
    </source>
</evidence>
<accession>A0A238WCI5</accession>
<dbReference type="EMBL" id="FZNS01000002">
    <property type="protein sequence ID" value="SNR43409.1"/>
    <property type="molecule type" value="Genomic_DNA"/>
</dbReference>
<dbReference type="Proteomes" id="UP000198310">
    <property type="component" value="Unassembled WGS sequence"/>
</dbReference>
<name>A0A238WCI5_9BACT</name>
<protein>
    <submittedName>
        <fullName evidence="1">Uncharacterized protein</fullName>
    </submittedName>
</protein>
<organism evidence="1 2">
    <name type="scientific">Hymenobacter mucosus</name>
    <dbReference type="NCBI Taxonomy" id="1411120"/>
    <lineage>
        <taxon>Bacteria</taxon>
        <taxon>Pseudomonadati</taxon>
        <taxon>Bacteroidota</taxon>
        <taxon>Cytophagia</taxon>
        <taxon>Cytophagales</taxon>
        <taxon>Hymenobacteraceae</taxon>
        <taxon>Hymenobacter</taxon>
    </lineage>
</organism>